<dbReference type="AlphaFoldDB" id="A0AAF0PYP0"/>
<name>A0AAF0PYP0_SOLVR</name>
<proteinExistence type="predicted"/>
<accession>A0AAF0PYP0</accession>
<gene>
    <name evidence="1" type="ORF">MTR67_006899</name>
</gene>
<organism evidence="1 2">
    <name type="scientific">Solanum verrucosum</name>
    <dbReference type="NCBI Taxonomy" id="315347"/>
    <lineage>
        <taxon>Eukaryota</taxon>
        <taxon>Viridiplantae</taxon>
        <taxon>Streptophyta</taxon>
        <taxon>Embryophyta</taxon>
        <taxon>Tracheophyta</taxon>
        <taxon>Spermatophyta</taxon>
        <taxon>Magnoliopsida</taxon>
        <taxon>eudicotyledons</taxon>
        <taxon>Gunneridae</taxon>
        <taxon>Pentapetalae</taxon>
        <taxon>asterids</taxon>
        <taxon>lamiids</taxon>
        <taxon>Solanales</taxon>
        <taxon>Solanaceae</taxon>
        <taxon>Solanoideae</taxon>
        <taxon>Solaneae</taxon>
        <taxon>Solanum</taxon>
    </lineage>
</organism>
<dbReference type="EMBL" id="CP133613">
    <property type="protein sequence ID" value="WMV13514.1"/>
    <property type="molecule type" value="Genomic_DNA"/>
</dbReference>
<evidence type="ECO:0000313" key="2">
    <source>
        <dbReference type="Proteomes" id="UP001234989"/>
    </source>
</evidence>
<reference evidence="1" key="1">
    <citation type="submission" date="2023-08" db="EMBL/GenBank/DDBJ databases">
        <title>A de novo genome assembly of Solanum verrucosum Schlechtendal, a Mexican diploid species geographically isolated from the other diploid A-genome species in potato relatives.</title>
        <authorList>
            <person name="Hosaka K."/>
        </authorList>
    </citation>
    <scope>NUCLEOTIDE SEQUENCE</scope>
    <source>
        <tissue evidence="1">Young leaves</tissue>
    </source>
</reference>
<protein>
    <submittedName>
        <fullName evidence="1">Uncharacterized protein</fullName>
    </submittedName>
</protein>
<evidence type="ECO:0000313" key="1">
    <source>
        <dbReference type="EMBL" id="WMV13514.1"/>
    </source>
</evidence>
<sequence length="29" mass="3159">MSASQTSSTKGQKSWFASRTCHGLLCLEI</sequence>
<keyword evidence="2" id="KW-1185">Reference proteome</keyword>
<dbReference type="Proteomes" id="UP001234989">
    <property type="component" value="Chromosome 2"/>
</dbReference>